<dbReference type="Gene3D" id="3.90.1170.20">
    <property type="entry name" value="Quinolinate phosphoribosyl transferase, N-terminal domain"/>
    <property type="match status" value="1"/>
</dbReference>
<organism evidence="4">
    <name type="scientific">marine sediment metagenome</name>
    <dbReference type="NCBI Taxonomy" id="412755"/>
    <lineage>
        <taxon>unclassified sequences</taxon>
        <taxon>metagenomes</taxon>
        <taxon>ecological metagenomes</taxon>
    </lineage>
</organism>
<dbReference type="Gene3D" id="3.20.20.70">
    <property type="entry name" value="Aldolase class I"/>
    <property type="match status" value="1"/>
</dbReference>
<evidence type="ECO:0000256" key="1">
    <source>
        <dbReference type="ARBA" id="ARBA00022679"/>
    </source>
</evidence>
<dbReference type="PANTHER" id="PTHR43202:SF1">
    <property type="entry name" value="NICOTINATE PHOSPHORIBOSYLTRANSFERASE"/>
    <property type="match status" value="1"/>
</dbReference>
<evidence type="ECO:0000259" key="2">
    <source>
        <dbReference type="Pfam" id="PF01729"/>
    </source>
</evidence>
<dbReference type="Pfam" id="PF02749">
    <property type="entry name" value="QRPTase_N"/>
    <property type="match status" value="1"/>
</dbReference>
<dbReference type="PANTHER" id="PTHR43202">
    <property type="entry name" value="NICOTINATE-NUCLEOTIDE PYROPHOSPHORYLASE"/>
    <property type="match status" value="1"/>
</dbReference>
<dbReference type="InterPro" id="IPR037128">
    <property type="entry name" value="Quinolinate_PRibosylTase_N_sf"/>
</dbReference>
<dbReference type="EMBL" id="BARU01042959">
    <property type="protein sequence ID" value="GAH77012.1"/>
    <property type="molecule type" value="Genomic_DNA"/>
</dbReference>
<dbReference type="NCBIfam" id="NF006415">
    <property type="entry name" value="PRK08662.1"/>
    <property type="match status" value="1"/>
</dbReference>
<dbReference type="AlphaFoldDB" id="X1I5R1"/>
<protein>
    <submittedName>
        <fullName evidence="4">Uncharacterized protein</fullName>
    </submittedName>
</protein>
<dbReference type="InterPro" id="IPR036068">
    <property type="entry name" value="Nicotinate_pribotase-like_C"/>
</dbReference>
<gene>
    <name evidence="4" type="ORF">S03H2_65887</name>
</gene>
<dbReference type="SUPFAM" id="SSF51690">
    <property type="entry name" value="Nicotinate/Quinolinate PRTase C-terminal domain-like"/>
    <property type="match status" value="1"/>
</dbReference>
<evidence type="ECO:0000313" key="4">
    <source>
        <dbReference type="EMBL" id="GAH77012.1"/>
    </source>
</evidence>
<reference evidence="4" key="1">
    <citation type="journal article" date="2014" name="Front. Microbiol.">
        <title>High frequency of phylogenetically diverse reductive dehalogenase-homologous genes in deep subseafloor sedimentary metagenomes.</title>
        <authorList>
            <person name="Kawai M."/>
            <person name="Futagami T."/>
            <person name="Toyoda A."/>
            <person name="Takaki Y."/>
            <person name="Nishi S."/>
            <person name="Hori S."/>
            <person name="Arai W."/>
            <person name="Tsubouchi T."/>
            <person name="Morono Y."/>
            <person name="Uchiyama I."/>
            <person name="Ito T."/>
            <person name="Fujiyama A."/>
            <person name="Inagaki F."/>
            <person name="Takami H."/>
        </authorList>
    </citation>
    <scope>NUCLEOTIDE SEQUENCE</scope>
    <source>
        <strain evidence="4">Expedition CK06-06</strain>
    </source>
</reference>
<accession>X1I5R1</accession>
<name>X1I5R1_9ZZZZ</name>
<keyword evidence="1" id="KW-0808">Transferase</keyword>
<dbReference type="Pfam" id="PF01729">
    <property type="entry name" value="QRPTase_C"/>
    <property type="match status" value="1"/>
</dbReference>
<sequence>GVEECAEVLKDLPVDVRMMKEGTIFDTIQPVMEISGKYLDFGQYETTFLGLICQASGIATMAARCKKAAGRKEVISFGARRSHPTIAPLIERNAYIGGCDGVSAVPGAKLIGKEPVGTMPHALILIIGDTVKATKAFDEVIEPRVRRVSLIDTFNDEKIEALNVAGELGDKLYAVRLDTPRSRRAGTGHRPPRCTSSLP</sequence>
<dbReference type="InterPro" id="IPR002638">
    <property type="entry name" value="Quinolinate_PRibosylTrfase_C"/>
</dbReference>
<dbReference type="GO" id="GO:0004514">
    <property type="term" value="F:nicotinate-nucleotide diphosphorylase (carboxylating) activity"/>
    <property type="evidence" value="ECO:0007669"/>
    <property type="project" value="InterPro"/>
</dbReference>
<evidence type="ECO:0000259" key="3">
    <source>
        <dbReference type="Pfam" id="PF02749"/>
    </source>
</evidence>
<feature type="domain" description="Quinolinate phosphoribosyl transferase C-terminal" evidence="2">
    <location>
        <begin position="58"/>
        <end position="166"/>
    </location>
</feature>
<feature type="domain" description="Quinolinate phosphoribosyl transferase N-terminal" evidence="3">
    <location>
        <begin position="1"/>
        <end position="56"/>
    </location>
</feature>
<dbReference type="InterPro" id="IPR013785">
    <property type="entry name" value="Aldolase_TIM"/>
</dbReference>
<dbReference type="InterPro" id="IPR053190">
    <property type="entry name" value="NAPRTase-like"/>
</dbReference>
<dbReference type="GO" id="GO:0009435">
    <property type="term" value="P:NAD+ biosynthetic process"/>
    <property type="evidence" value="ECO:0007669"/>
    <property type="project" value="InterPro"/>
</dbReference>
<comment type="caution">
    <text evidence="4">The sequence shown here is derived from an EMBL/GenBank/DDBJ whole genome shotgun (WGS) entry which is preliminary data.</text>
</comment>
<dbReference type="SUPFAM" id="SSF54675">
    <property type="entry name" value="Nicotinate/Quinolinate PRTase N-terminal domain-like"/>
    <property type="match status" value="1"/>
</dbReference>
<proteinExistence type="predicted"/>
<dbReference type="InterPro" id="IPR022412">
    <property type="entry name" value="Quinolinate_PRibosylTrfase_N"/>
</dbReference>
<feature type="non-terminal residue" evidence="4">
    <location>
        <position position="199"/>
    </location>
</feature>
<feature type="non-terminal residue" evidence="4">
    <location>
        <position position="1"/>
    </location>
</feature>